<dbReference type="Proteomes" id="UP000235116">
    <property type="component" value="Chromosome"/>
</dbReference>
<sequence length="276" mass="31677">MRITATVGVARILASHALYTDITMYDVVNSFSTGSLGMEHKCFVDKNGETIYEFKDLWPLGEQSFRELEKCNEDPITENNIQEVLLIPLIYLRDFRLGLLDVLINYNAEIRAGGKEFRGFRALKHWPIGHPIDDFLQARNVLIQSEPDAEVAERLLTSPEWLILPRILLFSAIDSIFLAEWDDGYGMGEAFSSLSSLKEILDYAETAKSVKSMLAKKASIERHKETNEFKQQAINYYENNEKRFKSRAAAAREIARQIPITTRTIESWIKNHLDEK</sequence>
<accession>A0A2K9LIB3</accession>
<protein>
    <submittedName>
        <fullName evidence="1">Uncharacterized protein</fullName>
    </submittedName>
</protein>
<dbReference type="Gene3D" id="1.10.10.10">
    <property type="entry name" value="Winged helix-like DNA-binding domain superfamily/Winged helix DNA-binding domain"/>
    <property type="match status" value="1"/>
</dbReference>
<dbReference type="EMBL" id="CP022684">
    <property type="protein sequence ID" value="AUM11977.1"/>
    <property type="molecule type" value="Genomic_DNA"/>
</dbReference>
<dbReference type="InterPro" id="IPR036388">
    <property type="entry name" value="WH-like_DNA-bd_sf"/>
</dbReference>
<keyword evidence="2" id="KW-1185">Reference proteome</keyword>
<evidence type="ECO:0000313" key="1">
    <source>
        <dbReference type="EMBL" id="AUM11977.1"/>
    </source>
</evidence>
<reference evidence="2" key="1">
    <citation type="submission" date="2017-08" db="EMBL/GenBank/DDBJ databases">
        <title>Direct submision.</title>
        <authorList>
            <person name="Kim S.-J."/>
            <person name="Rhee S.-K."/>
        </authorList>
    </citation>
    <scope>NUCLEOTIDE SEQUENCE [LARGE SCALE GENOMIC DNA]</scope>
    <source>
        <strain evidence="2">GI5</strain>
    </source>
</reference>
<organism evidence="1 2">
    <name type="scientific">Ketobacter alkanivorans</name>
    <dbReference type="NCBI Taxonomy" id="1917421"/>
    <lineage>
        <taxon>Bacteria</taxon>
        <taxon>Pseudomonadati</taxon>
        <taxon>Pseudomonadota</taxon>
        <taxon>Gammaproteobacteria</taxon>
        <taxon>Pseudomonadales</taxon>
        <taxon>Ketobacteraceae</taxon>
        <taxon>Ketobacter</taxon>
    </lineage>
</organism>
<dbReference type="KEGG" id="kak:Kalk_05875"/>
<dbReference type="RefSeq" id="WP_101893314.1">
    <property type="nucleotide sequence ID" value="NZ_CP022684.1"/>
</dbReference>
<dbReference type="AlphaFoldDB" id="A0A2K9LIB3"/>
<gene>
    <name evidence="1" type="ORF">Kalk_05875</name>
</gene>
<proteinExistence type="predicted"/>
<name>A0A2K9LIB3_9GAMM</name>
<evidence type="ECO:0000313" key="2">
    <source>
        <dbReference type="Proteomes" id="UP000235116"/>
    </source>
</evidence>